<evidence type="ECO:0000313" key="2">
    <source>
        <dbReference type="Proteomes" id="UP000000305"/>
    </source>
</evidence>
<protein>
    <submittedName>
        <fullName evidence="1">Uncharacterized protein</fullName>
    </submittedName>
</protein>
<accession>E9H0R6</accession>
<evidence type="ECO:0000313" key="1">
    <source>
        <dbReference type="EMBL" id="EFX74691.1"/>
    </source>
</evidence>
<proteinExistence type="predicted"/>
<dbReference type="EMBL" id="GL732581">
    <property type="protein sequence ID" value="EFX74691.1"/>
    <property type="molecule type" value="Genomic_DNA"/>
</dbReference>
<dbReference type="HOGENOM" id="CLU_1171676_0_0_1"/>
<sequence>MAKDRIRLELISTGVALRSKGSELGSADQQRVFDNLTASLVEQGKWLAANRLKLNEDKTDALLVSSKDNVAKKRIASIPLVVGWNSLDFSVMRVNSAEATAERETSSVINGCSDDDGWGIETVRKLGCEPDGRPGATLAGVEASGMPVSQPFIIGTWTIRFFCAPADDDDDFSKYSSKFESELDIISTSDTDDVDPQDEDSDFLLSENLRFLGLELDDALLGVVSFGIGGMVLDPGE</sequence>
<dbReference type="KEGG" id="dpx:DAPPUDRAFT_108640"/>
<name>E9H0R6_DAPPU</name>
<keyword evidence="2" id="KW-1185">Reference proteome</keyword>
<gene>
    <name evidence="1" type="ORF">DAPPUDRAFT_108640</name>
</gene>
<organism evidence="1 2">
    <name type="scientific">Daphnia pulex</name>
    <name type="common">Water flea</name>
    <dbReference type="NCBI Taxonomy" id="6669"/>
    <lineage>
        <taxon>Eukaryota</taxon>
        <taxon>Metazoa</taxon>
        <taxon>Ecdysozoa</taxon>
        <taxon>Arthropoda</taxon>
        <taxon>Crustacea</taxon>
        <taxon>Branchiopoda</taxon>
        <taxon>Diplostraca</taxon>
        <taxon>Cladocera</taxon>
        <taxon>Anomopoda</taxon>
        <taxon>Daphniidae</taxon>
        <taxon>Daphnia</taxon>
    </lineage>
</organism>
<dbReference type="Proteomes" id="UP000000305">
    <property type="component" value="Unassembled WGS sequence"/>
</dbReference>
<dbReference type="InParanoid" id="E9H0R6"/>
<dbReference type="AlphaFoldDB" id="E9H0R6"/>
<reference evidence="1 2" key="1">
    <citation type="journal article" date="2011" name="Science">
        <title>The ecoresponsive genome of Daphnia pulex.</title>
        <authorList>
            <person name="Colbourne J.K."/>
            <person name="Pfrender M.E."/>
            <person name="Gilbert D."/>
            <person name="Thomas W.K."/>
            <person name="Tucker A."/>
            <person name="Oakley T.H."/>
            <person name="Tokishita S."/>
            <person name="Aerts A."/>
            <person name="Arnold G.J."/>
            <person name="Basu M.K."/>
            <person name="Bauer D.J."/>
            <person name="Caceres C.E."/>
            <person name="Carmel L."/>
            <person name="Casola C."/>
            <person name="Choi J.H."/>
            <person name="Detter J.C."/>
            <person name="Dong Q."/>
            <person name="Dusheyko S."/>
            <person name="Eads B.D."/>
            <person name="Frohlich T."/>
            <person name="Geiler-Samerotte K.A."/>
            <person name="Gerlach D."/>
            <person name="Hatcher P."/>
            <person name="Jogdeo S."/>
            <person name="Krijgsveld J."/>
            <person name="Kriventseva E.V."/>
            <person name="Kultz D."/>
            <person name="Laforsch C."/>
            <person name="Lindquist E."/>
            <person name="Lopez J."/>
            <person name="Manak J.R."/>
            <person name="Muller J."/>
            <person name="Pangilinan J."/>
            <person name="Patwardhan R.P."/>
            <person name="Pitluck S."/>
            <person name="Pritham E.J."/>
            <person name="Rechtsteiner A."/>
            <person name="Rho M."/>
            <person name="Rogozin I.B."/>
            <person name="Sakarya O."/>
            <person name="Salamov A."/>
            <person name="Schaack S."/>
            <person name="Shapiro H."/>
            <person name="Shiga Y."/>
            <person name="Skalitzky C."/>
            <person name="Smith Z."/>
            <person name="Souvorov A."/>
            <person name="Sung W."/>
            <person name="Tang Z."/>
            <person name="Tsuchiya D."/>
            <person name="Tu H."/>
            <person name="Vos H."/>
            <person name="Wang M."/>
            <person name="Wolf Y.I."/>
            <person name="Yamagata H."/>
            <person name="Yamada T."/>
            <person name="Ye Y."/>
            <person name="Shaw J.R."/>
            <person name="Andrews J."/>
            <person name="Crease T.J."/>
            <person name="Tang H."/>
            <person name="Lucas S.M."/>
            <person name="Robertson H.M."/>
            <person name="Bork P."/>
            <person name="Koonin E.V."/>
            <person name="Zdobnov E.M."/>
            <person name="Grigoriev I.V."/>
            <person name="Lynch M."/>
            <person name="Boore J.L."/>
        </authorList>
    </citation>
    <scope>NUCLEOTIDE SEQUENCE [LARGE SCALE GENOMIC DNA]</scope>
</reference>